<sequence length="201" mass="22907">MSQQLLIFFCEDCGERNSLTPEKIQNGRVTFKCSSCKYTNSYPVPGAPDKEKKVSRSAYFGRKMEQKSNDSMPEMLRRMVCHIEMLPEVIKAFFFAPSDSMFICSLPENSYQKNKLWSICRLLSNHYSASKSAASSPVKEISLSRSNHIFFYGKLTESLFLGAITPLEHQTFPFDALIKKTTAEVQNHLRSIENDKHGANK</sequence>
<evidence type="ECO:0008006" key="3">
    <source>
        <dbReference type="Google" id="ProtNLM"/>
    </source>
</evidence>
<dbReference type="AlphaFoldDB" id="A0A1W1H6G0"/>
<reference evidence="1 2" key="1">
    <citation type="submission" date="2017-03" db="EMBL/GenBank/DDBJ databases">
        <authorList>
            <person name="Afonso C.L."/>
            <person name="Miller P.J."/>
            <person name="Scott M.A."/>
            <person name="Spackman E."/>
            <person name="Goraichik I."/>
            <person name="Dimitrov K.M."/>
            <person name="Suarez D.L."/>
            <person name="Swayne D.E."/>
        </authorList>
    </citation>
    <scope>NUCLEOTIDE SEQUENCE [LARGE SCALE GENOMIC DNA]</scope>
    <source>
        <strain evidence="1">PRJEB14757</strain>
    </source>
</reference>
<evidence type="ECO:0000313" key="1">
    <source>
        <dbReference type="EMBL" id="SLM27975.1"/>
    </source>
</evidence>
<dbReference type="EMBL" id="FWEV01000026">
    <property type="protein sequence ID" value="SLM27975.1"/>
    <property type="molecule type" value="Genomic_DNA"/>
</dbReference>
<dbReference type="Proteomes" id="UP000191931">
    <property type="component" value="Unassembled WGS sequence"/>
</dbReference>
<dbReference type="STRING" id="1246637.MTBBW1_1210015"/>
<dbReference type="Gene3D" id="2.20.28.10">
    <property type="match status" value="1"/>
</dbReference>
<dbReference type="OrthoDB" id="5421382at2"/>
<evidence type="ECO:0000313" key="2">
    <source>
        <dbReference type="Proteomes" id="UP000191931"/>
    </source>
</evidence>
<organism evidence="1 2">
    <name type="scientific">Desulfamplus magnetovallimortis</name>
    <dbReference type="NCBI Taxonomy" id="1246637"/>
    <lineage>
        <taxon>Bacteria</taxon>
        <taxon>Pseudomonadati</taxon>
        <taxon>Thermodesulfobacteriota</taxon>
        <taxon>Desulfobacteria</taxon>
        <taxon>Desulfobacterales</taxon>
        <taxon>Desulfobacteraceae</taxon>
        <taxon>Desulfamplus</taxon>
    </lineage>
</organism>
<protein>
    <recommendedName>
        <fullName evidence="3">Zinc finger/thioredoxin putative domain-containing protein</fullName>
    </recommendedName>
</protein>
<keyword evidence="2" id="KW-1185">Reference proteome</keyword>
<accession>A0A1W1H6G0</accession>
<name>A0A1W1H6G0_9BACT</name>
<dbReference type="RefSeq" id="WP_139786768.1">
    <property type="nucleotide sequence ID" value="NZ_LT828546.1"/>
</dbReference>
<proteinExistence type="predicted"/>
<gene>
    <name evidence="1" type="ORF">MTBBW1_1210015</name>
</gene>